<protein>
    <submittedName>
        <fullName evidence="4">Purple acid phosphatase</fullName>
    </submittedName>
</protein>
<dbReference type="PANTHER" id="PTHR45867">
    <property type="entry name" value="PURPLE ACID PHOSPHATASE"/>
    <property type="match status" value="1"/>
</dbReference>
<dbReference type="Pfam" id="PF00149">
    <property type="entry name" value="Metallophos"/>
    <property type="match status" value="1"/>
</dbReference>
<name>A0ABQ8ZAV3_9EUKA</name>
<sequence>MKSKFVLIFLILICFFNLSLSFRFTVTADPRDEQEDWIFALQQIKEKIGGIGEFHVTAGDQDPEDERYADFVSVFGESAIWCPVWGNHDIQNETNIIWLREFNKKSPLVVNKGPEGSENSTFSWDVDPVHFVVLNEQYNGSLDHGIYRADIVDELYDWLVDDLEKNKNPSVIVFGHAPAYPQHRHLNDSLNNDIPKRDRFWKLMNQHVEIYFCGHTHWYSAIQVGNEIVGQEYTYQIDAGAARWSHNNNNISTFLNVFVNEEKSEIQVHVWQSKQVMGEFEVVERLDIPFLQITSTKTPAGGDKYFIFAIVLFVIFIAIFLIVNFIFNKIKGNNLKVTPNNEYEIENLIEQEDELL</sequence>
<evidence type="ECO:0000313" key="5">
    <source>
        <dbReference type="Proteomes" id="UP001150062"/>
    </source>
</evidence>
<evidence type="ECO:0000256" key="1">
    <source>
        <dbReference type="SAM" id="Phobius"/>
    </source>
</evidence>
<dbReference type="InterPro" id="IPR029052">
    <property type="entry name" value="Metallo-depent_PP-like"/>
</dbReference>
<dbReference type="SUPFAM" id="SSF56300">
    <property type="entry name" value="Metallo-dependent phosphatases"/>
    <property type="match status" value="1"/>
</dbReference>
<dbReference type="EMBL" id="JAOAOG010000028">
    <property type="protein sequence ID" value="KAJ6253825.1"/>
    <property type="molecule type" value="Genomic_DNA"/>
</dbReference>
<keyword evidence="5" id="KW-1185">Reference proteome</keyword>
<gene>
    <name evidence="4" type="ORF">M0813_13242</name>
</gene>
<dbReference type="Proteomes" id="UP001150062">
    <property type="component" value="Unassembled WGS sequence"/>
</dbReference>
<feature type="signal peptide" evidence="2">
    <location>
        <begin position="1"/>
        <end position="21"/>
    </location>
</feature>
<keyword evidence="1" id="KW-1133">Transmembrane helix</keyword>
<keyword evidence="2" id="KW-0732">Signal</keyword>
<feature type="transmembrane region" description="Helical" evidence="1">
    <location>
        <begin position="305"/>
        <end position="327"/>
    </location>
</feature>
<organism evidence="4 5">
    <name type="scientific">Anaeramoeba flamelloides</name>
    <dbReference type="NCBI Taxonomy" id="1746091"/>
    <lineage>
        <taxon>Eukaryota</taxon>
        <taxon>Metamonada</taxon>
        <taxon>Anaeramoebidae</taxon>
        <taxon>Anaeramoeba</taxon>
    </lineage>
</organism>
<keyword evidence="1" id="KW-0812">Transmembrane</keyword>
<reference evidence="4" key="1">
    <citation type="submission" date="2022-08" db="EMBL/GenBank/DDBJ databases">
        <title>Novel sulfate-reducing endosymbionts in the free-living metamonad Anaeramoeba.</title>
        <authorList>
            <person name="Jerlstrom-Hultqvist J."/>
            <person name="Cepicka I."/>
            <person name="Gallot-Lavallee L."/>
            <person name="Salas-Leiva D."/>
            <person name="Curtis B.A."/>
            <person name="Zahonova K."/>
            <person name="Pipaliya S."/>
            <person name="Dacks J."/>
            <person name="Roger A.J."/>
        </authorList>
    </citation>
    <scope>NUCLEOTIDE SEQUENCE</scope>
    <source>
        <strain evidence="4">Schooner1</strain>
    </source>
</reference>
<comment type="caution">
    <text evidence="4">The sequence shown here is derived from an EMBL/GenBank/DDBJ whole genome shotgun (WGS) entry which is preliminary data.</text>
</comment>
<accession>A0ABQ8ZAV3</accession>
<evidence type="ECO:0000313" key="4">
    <source>
        <dbReference type="EMBL" id="KAJ6253825.1"/>
    </source>
</evidence>
<feature type="chain" id="PRO_5045042505" evidence="2">
    <location>
        <begin position="22"/>
        <end position="356"/>
    </location>
</feature>
<feature type="domain" description="Calcineurin-like phosphoesterase" evidence="3">
    <location>
        <begin position="23"/>
        <end position="219"/>
    </location>
</feature>
<proteinExistence type="predicted"/>
<keyword evidence="1" id="KW-0472">Membrane</keyword>
<evidence type="ECO:0000256" key="2">
    <source>
        <dbReference type="SAM" id="SignalP"/>
    </source>
</evidence>
<dbReference type="Gene3D" id="3.60.21.10">
    <property type="match status" value="1"/>
</dbReference>
<evidence type="ECO:0000259" key="3">
    <source>
        <dbReference type="Pfam" id="PF00149"/>
    </source>
</evidence>
<dbReference type="InterPro" id="IPR004843">
    <property type="entry name" value="Calcineurin-like_PHP"/>
</dbReference>
<dbReference type="PANTHER" id="PTHR45867:SF3">
    <property type="entry name" value="ACID PHOSPHATASE TYPE 7"/>
    <property type="match status" value="1"/>
</dbReference>